<name>A0A132HBC8_9BURK</name>
<evidence type="ECO:0000313" key="9">
    <source>
        <dbReference type="EMBL" id="QBP11468.1"/>
    </source>
</evidence>
<dbReference type="CDD" id="cd06582">
    <property type="entry name" value="TM_PBP1_LivH_like"/>
    <property type="match status" value="1"/>
</dbReference>
<keyword evidence="5" id="KW-0029">Amino-acid transport</keyword>
<evidence type="ECO:0000256" key="4">
    <source>
        <dbReference type="ARBA" id="ARBA00022692"/>
    </source>
</evidence>
<proteinExistence type="inferred from homology"/>
<evidence type="ECO:0000256" key="5">
    <source>
        <dbReference type="ARBA" id="ARBA00022970"/>
    </source>
</evidence>
<evidence type="ECO:0000256" key="7">
    <source>
        <dbReference type="ARBA" id="ARBA00023136"/>
    </source>
</evidence>
<dbReference type="OMA" id="TTLYYDT"/>
<dbReference type="GO" id="GO:0022857">
    <property type="term" value="F:transmembrane transporter activity"/>
    <property type="evidence" value="ECO:0007669"/>
    <property type="project" value="InterPro"/>
</dbReference>
<evidence type="ECO:0000256" key="1">
    <source>
        <dbReference type="ARBA" id="ARBA00004651"/>
    </source>
</evidence>
<evidence type="ECO:0000256" key="3">
    <source>
        <dbReference type="ARBA" id="ARBA00022475"/>
    </source>
</evidence>
<keyword evidence="4" id="KW-0812">Transmembrane</keyword>
<keyword evidence="6" id="KW-1133">Transmembrane helix</keyword>
<evidence type="ECO:0000256" key="2">
    <source>
        <dbReference type="ARBA" id="ARBA00022448"/>
    </source>
</evidence>
<comment type="similarity">
    <text evidence="8">Belongs to the binding-protein-dependent transport system permease family. LivHM subfamily.</text>
</comment>
<dbReference type="GO" id="GO:0006865">
    <property type="term" value="P:amino acid transport"/>
    <property type="evidence" value="ECO:0007669"/>
    <property type="project" value="UniProtKB-KW"/>
</dbReference>
<dbReference type="InterPro" id="IPR052157">
    <property type="entry name" value="BCAA_transport_permease"/>
</dbReference>
<dbReference type="RefSeq" id="WP_011517936.1">
    <property type="nucleotide sequence ID" value="NZ_CP026544.1"/>
</dbReference>
<dbReference type="GO" id="GO:0005886">
    <property type="term" value="C:plasma membrane"/>
    <property type="evidence" value="ECO:0007669"/>
    <property type="project" value="UniProtKB-SubCell"/>
</dbReference>
<comment type="subcellular location">
    <subcellularLocation>
        <location evidence="1">Cell membrane</location>
        <topology evidence="1">Multi-pass membrane protein</topology>
    </subcellularLocation>
</comment>
<dbReference type="Pfam" id="PF02653">
    <property type="entry name" value="BPD_transp_2"/>
    <property type="match status" value="1"/>
</dbReference>
<reference evidence="9 10" key="1">
    <citation type="submission" date="2019-03" db="EMBL/GenBank/DDBJ databases">
        <title>Comparative insights into the high quality Complete genome sequence of highly metal resistant Cupriavidus metallidurans strain BS1 isolated from a gold-copper mine.</title>
        <authorList>
            <person name="Mazhar H.S."/>
            <person name="Rensing C."/>
        </authorList>
    </citation>
    <scope>NUCLEOTIDE SEQUENCE [LARGE SCALE GENOMIC DNA]</scope>
    <source>
        <strain evidence="9 10">BS1</strain>
    </source>
</reference>
<evidence type="ECO:0000256" key="6">
    <source>
        <dbReference type="ARBA" id="ARBA00022989"/>
    </source>
</evidence>
<keyword evidence="7" id="KW-0472">Membrane</keyword>
<keyword evidence="3" id="KW-1003">Cell membrane</keyword>
<evidence type="ECO:0000256" key="8">
    <source>
        <dbReference type="ARBA" id="ARBA00037998"/>
    </source>
</evidence>
<protein>
    <submittedName>
        <fullName evidence="9">Branched-chain amino acid ABC transporter permease</fullName>
    </submittedName>
</protein>
<gene>
    <name evidence="9" type="ORF">DDF84_017805</name>
</gene>
<dbReference type="EMBL" id="CP037900">
    <property type="protein sequence ID" value="QBP11468.1"/>
    <property type="molecule type" value="Genomic_DNA"/>
</dbReference>
<dbReference type="PANTHER" id="PTHR11795:SF450">
    <property type="entry name" value="ABC TRANSPORTER PERMEASE PROTEIN"/>
    <property type="match status" value="1"/>
</dbReference>
<dbReference type="PANTHER" id="PTHR11795">
    <property type="entry name" value="BRANCHED-CHAIN AMINO ACID TRANSPORT SYSTEM PERMEASE PROTEIN LIVH"/>
    <property type="match status" value="1"/>
</dbReference>
<dbReference type="InterPro" id="IPR001851">
    <property type="entry name" value="ABC_transp_permease"/>
</dbReference>
<accession>A0A132HBC8</accession>
<dbReference type="Proteomes" id="UP000253772">
    <property type="component" value="Chromosome c1"/>
</dbReference>
<dbReference type="AlphaFoldDB" id="A0A132HBC8"/>
<organism evidence="9 10">
    <name type="scientific">Cupriavidus metallidurans</name>
    <dbReference type="NCBI Taxonomy" id="119219"/>
    <lineage>
        <taxon>Bacteria</taxon>
        <taxon>Pseudomonadati</taxon>
        <taxon>Pseudomonadota</taxon>
        <taxon>Betaproteobacteria</taxon>
        <taxon>Burkholderiales</taxon>
        <taxon>Burkholderiaceae</taxon>
        <taxon>Cupriavidus</taxon>
    </lineage>
</organism>
<dbReference type="OrthoDB" id="5293349at2"/>
<sequence length="350" mass="37137">MDLSIAAILAQDGITSGAIYALLALALVLVFSVTRVIFIPQGEFVAYGALTLAAMQAGHAPKTTWLLLTMGVLTFLYECVTVMRSPELRSTAPRRLAILAGKYLLFPGAVHLVVQQYGGQPLPMLAQIALTLLVVIPLGPMLYRLAYQPLAEASTLVLLIVSVGVHFALVGLGLVMFGAEGSRTTAFSDARFEVGSLTISGQSLWVVAVSALLIGALWFYFDRTLQGKALRATAVNRLGARLVGIGTTQAGRLSFTLAAAMGALCGILIAPLTTIYYESGFLVGLKGFVGAIVGGLVSYPVAALGALLVGLLESYSSFWASAFKEVIVFTLILPVLLWRSLTSRHVEEEE</sequence>
<keyword evidence="2" id="KW-0813">Transport</keyword>
<evidence type="ECO:0000313" key="10">
    <source>
        <dbReference type="Proteomes" id="UP000253772"/>
    </source>
</evidence>